<dbReference type="InterPro" id="IPR017850">
    <property type="entry name" value="Alkaline_phosphatase_core_sf"/>
</dbReference>
<keyword evidence="6 7" id="KW-0472">Membrane</keyword>
<dbReference type="RefSeq" id="WP_125120128.1">
    <property type="nucleotide sequence ID" value="NZ_AP019309.1"/>
</dbReference>
<dbReference type="Pfam" id="PF00884">
    <property type="entry name" value="Sulfatase"/>
    <property type="match status" value="1"/>
</dbReference>
<evidence type="ECO:0000256" key="5">
    <source>
        <dbReference type="ARBA" id="ARBA00022989"/>
    </source>
</evidence>
<keyword evidence="5 7" id="KW-1133">Transmembrane helix</keyword>
<keyword evidence="3" id="KW-1003">Cell membrane</keyword>
<evidence type="ECO:0000313" key="9">
    <source>
        <dbReference type="EMBL" id="BBH27403.1"/>
    </source>
</evidence>
<dbReference type="KEGG" id="ebm:SG0102_23370"/>
<evidence type="ECO:0000256" key="6">
    <source>
        <dbReference type="ARBA" id="ARBA00023136"/>
    </source>
</evidence>
<name>A0A3G9JQY5_9FIRM</name>
<feature type="transmembrane region" description="Helical" evidence="7">
    <location>
        <begin position="95"/>
        <end position="113"/>
    </location>
</feature>
<sequence>MDNREKESIGNYEEQFDADTMDSDTRKKKRRGKIASRILFGLYSLIIFVLMLVYESVKWGLNKWGNLSIEEMIYTLKAPLKGTGQNMVGEYLQKALLPAVLISLGLIIVCALVRRFKKKYITFPFLCLVLAFAVFLGGIKGGYYFWNKLDVGAYMYNQMHPSTFIEKNYVNPAKTKLTFPQKKRNVIYLFLESMEQTYMDSSVGGHHAQNIIPELTTLAKQNISFSNSDSYVNGAKALTGNTWTIGGMFGATAGLPLKTQVANNENSNSTVFYPRLTTLGDILQKQGYDQTLLIGSDASFGGRDRYFSQHGGYDIEDYLYAKAKGMIPNDYKVFWGYEDEKLFGFAKEKLNNLSKQSKPFNLTMLTVDTHFPTGYWDRNCRSQFPTKYENVMACSSRQVSAFIKWCQSQSWYKDTTIVISGDHPTMNATIQKGTPWDQRLVYTCYINSAVKRDSITRRNFSTQDNFPTTLAAMGVKIQGNRLGLGTNLFSNEKTLLEKYGFNYVDNELKKRSVWMEKQMETSRSNRVDIQQAKGNLPIVKASIAPYTLGQKTATVTINSIKIPKKFKVKSFEVNVSYREDGAYGNTVIVKDPKPGTKVSVDISDEHSQWYIDHYKLKQLYVNVNVSSISNVKYTVGKGTGKVVWSKEESSQATGKTKTTSIY</sequence>
<protein>
    <recommendedName>
        <fullName evidence="8">Sulfatase N-terminal domain-containing protein</fullName>
    </recommendedName>
</protein>
<evidence type="ECO:0000256" key="3">
    <source>
        <dbReference type="ARBA" id="ARBA00022475"/>
    </source>
</evidence>
<dbReference type="GO" id="GO:0005886">
    <property type="term" value="C:plasma membrane"/>
    <property type="evidence" value="ECO:0007669"/>
    <property type="project" value="UniProtKB-SubCell"/>
</dbReference>
<comment type="pathway">
    <text evidence="2">Cell wall biogenesis; lipoteichoic acid biosynthesis.</text>
</comment>
<feature type="transmembrane region" description="Helical" evidence="7">
    <location>
        <begin position="125"/>
        <end position="146"/>
    </location>
</feature>
<dbReference type="Proteomes" id="UP000268059">
    <property type="component" value="Chromosome"/>
</dbReference>
<dbReference type="AlphaFoldDB" id="A0A3G9JQY5"/>
<dbReference type="SUPFAM" id="SSF53649">
    <property type="entry name" value="Alkaline phosphatase-like"/>
    <property type="match status" value="1"/>
</dbReference>
<dbReference type="EMBL" id="AP019309">
    <property type="protein sequence ID" value="BBH27403.1"/>
    <property type="molecule type" value="Genomic_DNA"/>
</dbReference>
<evidence type="ECO:0000256" key="4">
    <source>
        <dbReference type="ARBA" id="ARBA00022692"/>
    </source>
</evidence>
<dbReference type="InterPro" id="IPR050448">
    <property type="entry name" value="OpgB/LTA_synthase_biosynth"/>
</dbReference>
<feature type="domain" description="Sulfatase N-terminal" evidence="8">
    <location>
        <begin position="184"/>
        <end position="474"/>
    </location>
</feature>
<proteinExistence type="predicted"/>
<dbReference type="OrthoDB" id="9760224at2"/>
<feature type="transmembrane region" description="Helical" evidence="7">
    <location>
        <begin position="34"/>
        <end position="54"/>
    </location>
</feature>
<evidence type="ECO:0000256" key="2">
    <source>
        <dbReference type="ARBA" id="ARBA00004936"/>
    </source>
</evidence>
<organism evidence="9 10">
    <name type="scientific">Intestinibaculum porci</name>
    <dbReference type="NCBI Taxonomy" id="2487118"/>
    <lineage>
        <taxon>Bacteria</taxon>
        <taxon>Bacillati</taxon>
        <taxon>Bacillota</taxon>
        <taxon>Erysipelotrichia</taxon>
        <taxon>Erysipelotrichales</taxon>
        <taxon>Erysipelotrichaceae</taxon>
        <taxon>Intestinibaculum</taxon>
    </lineage>
</organism>
<dbReference type="Gene3D" id="3.40.720.10">
    <property type="entry name" value="Alkaline Phosphatase, subunit A"/>
    <property type="match status" value="1"/>
</dbReference>
<evidence type="ECO:0000313" key="10">
    <source>
        <dbReference type="Proteomes" id="UP000268059"/>
    </source>
</evidence>
<dbReference type="InParanoid" id="A0A3G9JQY5"/>
<comment type="subcellular location">
    <subcellularLocation>
        <location evidence="1">Cell membrane</location>
        <topology evidence="1">Multi-pass membrane protein</topology>
    </subcellularLocation>
</comment>
<dbReference type="PANTHER" id="PTHR47371">
    <property type="entry name" value="LIPOTEICHOIC ACID SYNTHASE"/>
    <property type="match status" value="1"/>
</dbReference>
<dbReference type="CDD" id="cd16015">
    <property type="entry name" value="LTA_synthase"/>
    <property type="match status" value="1"/>
</dbReference>
<accession>A0A3G9JQY5</accession>
<keyword evidence="10" id="KW-1185">Reference proteome</keyword>
<dbReference type="PANTHER" id="PTHR47371:SF3">
    <property type="entry name" value="PHOSPHOGLYCEROL TRANSFERASE I"/>
    <property type="match status" value="1"/>
</dbReference>
<reference evidence="9 10" key="1">
    <citation type="submission" date="2018-11" db="EMBL/GenBank/DDBJ databases">
        <title>Novel Erysipelotrichaceae bacterium isolated from small intestine of a swine.</title>
        <authorList>
            <person name="Kim J.S."/>
            <person name="Choe H."/>
            <person name="Lee Y.R."/>
            <person name="Kim K.M."/>
            <person name="Park D.S."/>
        </authorList>
    </citation>
    <scope>NUCLEOTIDE SEQUENCE [LARGE SCALE GENOMIC DNA]</scope>
    <source>
        <strain evidence="9 10">SG0102</strain>
    </source>
</reference>
<dbReference type="FunCoup" id="A0A3G9JQY5">
    <property type="interactions" value="123"/>
</dbReference>
<keyword evidence="4 7" id="KW-0812">Transmembrane</keyword>
<dbReference type="InterPro" id="IPR000917">
    <property type="entry name" value="Sulfatase_N"/>
</dbReference>
<gene>
    <name evidence="9" type="ORF">SG0102_23370</name>
</gene>
<evidence type="ECO:0000256" key="1">
    <source>
        <dbReference type="ARBA" id="ARBA00004651"/>
    </source>
</evidence>
<evidence type="ECO:0000256" key="7">
    <source>
        <dbReference type="SAM" id="Phobius"/>
    </source>
</evidence>
<evidence type="ECO:0000259" key="8">
    <source>
        <dbReference type="Pfam" id="PF00884"/>
    </source>
</evidence>